<keyword evidence="1" id="KW-0812">Transmembrane</keyword>
<dbReference type="KEGG" id="dli:dnl_11710"/>
<name>A0A975B515_9BACT</name>
<dbReference type="Proteomes" id="UP000663720">
    <property type="component" value="Chromosome"/>
</dbReference>
<evidence type="ECO:0000256" key="1">
    <source>
        <dbReference type="SAM" id="Phobius"/>
    </source>
</evidence>
<organism evidence="2 3">
    <name type="scientific">Desulfonema limicola</name>
    <dbReference type="NCBI Taxonomy" id="45656"/>
    <lineage>
        <taxon>Bacteria</taxon>
        <taxon>Pseudomonadati</taxon>
        <taxon>Thermodesulfobacteriota</taxon>
        <taxon>Desulfobacteria</taxon>
        <taxon>Desulfobacterales</taxon>
        <taxon>Desulfococcaceae</taxon>
        <taxon>Desulfonema</taxon>
    </lineage>
</organism>
<sequence>MIYSYLVKDKKSNFFSSFSLESAWEYLFVNLLLYGILLVFYAVLR</sequence>
<dbReference type="AlphaFoldDB" id="A0A975B515"/>
<evidence type="ECO:0000313" key="2">
    <source>
        <dbReference type="EMBL" id="QTA78923.1"/>
    </source>
</evidence>
<keyword evidence="1" id="KW-1133">Transmembrane helix</keyword>
<dbReference type="EMBL" id="CP061799">
    <property type="protein sequence ID" value="QTA78923.1"/>
    <property type="molecule type" value="Genomic_DNA"/>
</dbReference>
<gene>
    <name evidence="2" type="ORF">dnl_11710</name>
</gene>
<keyword evidence="1" id="KW-0472">Membrane</keyword>
<evidence type="ECO:0000313" key="3">
    <source>
        <dbReference type="Proteomes" id="UP000663720"/>
    </source>
</evidence>
<keyword evidence="3" id="KW-1185">Reference proteome</keyword>
<accession>A0A975B515</accession>
<protein>
    <submittedName>
        <fullName evidence="2">Uncharacterized protein</fullName>
    </submittedName>
</protein>
<reference evidence="2" key="1">
    <citation type="journal article" date="2021" name="Microb. Physiol.">
        <title>Proteogenomic Insights into the Physiology of Marine, Sulfate-Reducing, Filamentous Desulfonema limicola and Desulfonema magnum.</title>
        <authorList>
            <person name="Schnaars V."/>
            <person name="Wohlbrand L."/>
            <person name="Scheve S."/>
            <person name="Hinrichs C."/>
            <person name="Reinhardt R."/>
            <person name="Rabus R."/>
        </authorList>
    </citation>
    <scope>NUCLEOTIDE SEQUENCE</scope>
    <source>
        <strain evidence="2">5ac10</strain>
    </source>
</reference>
<feature type="transmembrane region" description="Helical" evidence="1">
    <location>
        <begin position="23"/>
        <end position="44"/>
    </location>
</feature>
<proteinExistence type="predicted"/>